<dbReference type="Pfam" id="PF20736">
    <property type="entry name" value="Glyco_hydro127M"/>
    <property type="match status" value="1"/>
</dbReference>
<dbReference type="AlphaFoldDB" id="S0EX60"/>
<feature type="domain" description="Non-reducing end beta-L-arabinofuranosidase-like GH127 middle" evidence="2">
    <location>
        <begin position="410"/>
        <end position="497"/>
    </location>
</feature>
<feature type="domain" description="Non-reducing end beta-L-arabinofuranosidase-like GH127 C-terminal" evidence="3">
    <location>
        <begin position="510"/>
        <end position="624"/>
    </location>
</feature>
<dbReference type="Pfam" id="PF20737">
    <property type="entry name" value="Glyco_hydro127C"/>
    <property type="match status" value="1"/>
</dbReference>
<organism evidence="4 5">
    <name type="scientific">Chthonomonas calidirosea (strain DSM 23976 / ICMP 18418 / T49)</name>
    <dbReference type="NCBI Taxonomy" id="1303518"/>
    <lineage>
        <taxon>Bacteria</taxon>
        <taxon>Bacillati</taxon>
        <taxon>Armatimonadota</taxon>
        <taxon>Chthonomonadia</taxon>
        <taxon>Chthonomonadales</taxon>
        <taxon>Chthonomonadaceae</taxon>
        <taxon>Chthonomonas</taxon>
    </lineage>
</organism>
<dbReference type="InterPro" id="IPR049046">
    <property type="entry name" value="Beta-AFase-like_GH127_middle"/>
</dbReference>
<reference evidence="5" key="1">
    <citation type="submission" date="2013-03" db="EMBL/GenBank/DDBJ databases">
        <title>Genome sequence of Chthonomonas calidirosea, the first sequenced genome from the Armatimonadetes phylum (formally candidate division OP10).</title>
        <authorList>
            <person name="Lee K.C.Y."/>
            <person name="Morgan X.C."/>
            <person name="Dunfield P.F."/>
            <person name="Tamas I."/>
            <person name="Houghton K.M."/>
            <person name="Vyssotski M."/>
            <person name="Ryan J.L.J."/>
            <person name="Lagutin K."/>
            <person name="McDonald I.R."/>
            <person name="Stott M.B."/>
        </authorList>
    </citation>
    <scope>NUCLEOTIDE SEQUENCE [LARGE SCALE GENOMIC DNA]</scope>
    <source>
        <strain evidence="5">DSM 23976 / ICMP 18418 / T49</strain>
    </source>
</reference>
<dbReference type="PATRIC" id="fig|1303518.3.peg.1075"/>
<dbReference type="PANTHER" id="PTHR43465:SF2">
    <property type="entry name" value="DUF1680 DOMAIN PROTEIN (AFU_ORTHOLOGUE AFUA_1G08910)"/>
    <property type="match status" value="1"/>
</dbReference>
<dbReference type="InParanoid" id="S0EX60"/>
<dbReference type="InterPro" id="IPR049174">
    <property type="entry name" value="Beta-AFase-like"/>
</dbReference>
<feature type="domain" description="Non-reducing end beta-L-arabinofuranosidase-like GH127 catalytic" evidence="1">
    <location>
        <begin position="27"/>
        <end position="399"/>
    </location>
</feature>
<dbReference type="EMBL" id="HF951689">
    <property type="protein sequence ID" value="CCW34881.1"/>
    <property type="molecule type" value="Genomic_DNA"/>
</dbReference>
<name>S0EX60_CHTCT</name>
<proteinExistence type="predicted"/>
<dbReference type="Proteomes" id="UP000014227">
    <property type="component" value="Chromosome I"/>
</dbReference>
<dbReference type="KEGG" id="ccz:CCALI_01059"/>
<dbReference type="GO" id="GO:0005975">
    <property type="term" value="P:carbohydrate metabolic process"/>
    <property type="evidence" value="ECO:0007669"/>
    <property type="project" value="InterPro"/>
</dbReference>
<evidence type="ECO:0000259" key="2">
    <source>
        <dbReference type="Pfam" id="PF20736"/>
    </source>
</evidence>
<dbReference type="OrthoDB" id="9757939at2"/>
<evidence type="ECO:0000313" key="5">
    <source>
        <dbReference type="Proteomes" id="UP000014227"/>
    </source>
</evidence>
<dbReference type="InterPro" id="IPR049049">
    <property type="entry name" value="Beta-AFase-like_GH127_C"/>
</dbReference>
<dbReference type="InterPro" id="IPR012878">
    <property type="entry name" value="Beta-AFase-like_GH127_cat"/>
</dbReference>
<keyword evidence="5" id="KW-1185">Reference proteome</keyword>
<sequence length="626" mass="69971">MLAQLRGSVIALNKSPFASMCPLPLQAVRLNDRFWAPRLQTNRSVMLPSQIQQCEETGRIDNFRRASGKKQIDFQGIYFNDSDVYKLLEAIAYAIAYEPNASLEAQMEAIIAEIAAAQQPDGYLNTYFMFDRAKDRFTNLRDMHEIYCAGHLFQAAVAHYRATGRTHLLDVARRYADLLYDKFGPNGQPGACGHPEAEMALVELARTTGEARYLELARCMVEARGRGVLGGSSYHQDHVPFVEQREFVGHAVRHLYLASGATDIVLETGDKAHLATLDALWQDLIQHKLYITGGAGSRYEGEAFGAPYELPDDRAYAETCANIALVMWCYRLLHLKADPIYADIMERALYNGVLSGISLDGEHYFYQNPLADRGGHRRQKWFGCACCPPNIARLLASLPGYFASANPSNQLYLHLYAQSEIRFSTSEGDVSLRVNTNYPWEGLIEIEVLDAPSHTTTLFLRIPQWAANATLHCNGNASADTAYPASGSYAKVALSGAPATIRLELSMPIQWIQSHPHVQNHYQKVALVRGPIVYCLEQADHSNTDPWDILLTHETTCQPEERPELLNGVTVLTGRGVALKRERWAGKLYAPYQPYEISHPVTITAIPYHAWANREAGPMTVWLPVL</sequence>
<dbReference type="HOGENOM" id="CLU_013148_1_0_0"/>
<dbReference type="RefSeq" id="WP_016482430.1">
    <property type="nucleotide sequence ID" value="NC_021487.1"/>
</dbReference>
<gene>
    <name evidence="4" type="ORF">CCALI_01059</name>
</gene>
<protein>
    <submittedName>
        <fullName evidence="4">Putative arabinosidase</fullName>
    </submittedName>
</protein>
<evidence type="ECO:0000313" key="4">
    <source>
        <dbReference type="EMBL" id="CCW34881.1"/>
    </source>
</evidence>
<evidence type="ECO:0000259" key="1">
    <source>
        <dbReference type="Pfam" id="PF07944"/>
    </source>
</evidence>
<accession>S0EX60</accession>
<dbReference type="SUPFAM" id="SSF48208">
    <property type="entry name" value="Six-hairpin glycosidases"/>
    <property type="match status" value="1"/>
</dbReference>
<dbReference type="eggNOG" id="COG3533">
    <property type="taxonomic scope" value="Bacteria"/>
</dbReference>
<dbReference type="PANTHER" id="PTHR43465">
    <property type="entry name" value="DUF1680 DOMAIN PROTEIN (AFU_ORTHOLOGUE AFUA_1G08910)"/>
    <property type="match status" value="1"/>
</dbReference>
<dbReference type="STRING" id="454171.CP488_00097"/>
<dbReference type="InterPro" id="IPR008928">
    <property type="entry name" value="6-hairpin_glycosidase_sf"/>
</dbReference>
<evidence type="ECO:0000259" key="3">
    <source>
        <dbReference type="Pfam" id="PF20737"/>
    </source>
</evidence>
<dbReference type="Pfam" id="PF07944">
    <property type="entry name" value="Beta-AFase-like_GH127_cat"/>
    <property type="match status" value="1"/>
</dbReference>